<accession>U1PKT7</accession>
<protein>
    <submittedName>
        <fullName evidence="1">Uncharacterized protein</fullName>
    </submittedName>
</protein>
<reference evidence="1 2" key="1">
    <citation type="journal article" date="2013" name="PLoS ONE">
        <title>Assembly-driven community genomics of a hypersaline microbial ecosystem.</title>
        <authorList>
            <person name="Podell S."/>
            <person name="Ugalde J.A."/>
            <person name="Narasingarao P."/>
            <person name="Banfield J.F."/>
            <person name="Heidelberg K.B."/>
            <person name="Allen E.E."/>
        </authorList>
    </citation>
    <scope>NUCLEOTIDE SEQUENCE [LARGE SCALE GENOMIC DNA]</scope>
    <source>
        <strain evidence="2">J07HQW2</strain>
    </source>
</reference>
<dbReference type="HOGENOM" id="CLU_2313740_0_0_2"/>
<name>U1PKT7_9EURY</name>
<dbReference type="EMBL" id="KE356561">
    <property type="protein sequence ID" value="ERG94307.1"/>
    <property type="molecule type" value="Genomic_DNA"/>
</dbReference>
<gene>
    <name evidence="1" type="ORF">J07HQW2_00741</name>
</gene>
<dbReference type="Proteomes" id="UP000030710">
    <property type="component" value="Unassembled WGS sequence"/>
</dbReference>
<evidence type="ECO:0000313" key="2">
    <source>
        <dbReference type="Proteomes" id="UP000030710"/>
    </source>
</evidence>
<sequence length="99" mass="10575">MKNKQTGLEQIDADEPTEVLSLDDLSINASCYTGRSGFDVLTHAFEKEQIKLRQDGGLEDIHLSLNCSGDGIEAFCAGISLTEDEAKELGTALIDAAGD</sequence>
<organism evidence="1 2">
    <name type="scientific">Haloquadratum walsbyi J07HQW2</name>
    <dbReference type="NCBI Taxonomy" id="1238425"/>
    <lineage>
        <taxon>Archaea</taxon>
        <taxon>Methanobacteriati</taxon>
        <taxon>Methanobacteriota</taxon>
        <taxon>Stenosarchaea group</taxon>
        <taxon>Halobacteria</taxon>
        <taxon>Halobacteriales</taxon>
        <taxon>Haloferacaceae</taxon>
        <taxon>Haloquadratum</taxon>
    </lineage>
</organism>
<evidence type="ECO:0000313" key="1">
    <source>
        <dbReference type="EMBL" id="ERG94307.1"/>
    </source>
</evidence>
<dbReference type="RefSeq" id="WP_021053800.1">
    <property type="nucleotide sequence ID" value="NZ_KE356561.1"/>
</dbReference>
<dbReference type="AlphaFoldDB" id="U1PKT7"/>
<proteinExistence type="predicted"/>